<protein>
    <submittedName>
        <fullName evidence="2">Cupin domain-containing protein</fullName>
    </submittedName>
</protein>
<dbReference type="AlphaFoldDB" id="A0A0P1MRV4"/>
<keyword evidence="3" id="KW-1185">Reference proteome</keyword>
<proteinExistence type="predicted"/>
<reference evidence="3" key="1">
    <citation type="submission" date="2015-11" db="EMBL/GenBank/DDBJ databases">
        <authorList>
            <person name="Varghese N."/>
        </authorList>
    </citation>
    <scope>NUCLEOTIDE SEQUENCE [LARGE SCALE GENOMIC DNA]</scope>
    <source>
        <strain evidence="3">JGI-23</strain>
    </source>
</reference>
<accession>A0A0P1MRV4</accession>
<feature type="domain" description="Cupin type-2" evidence="1">
    <location>
        <begin position="32"/>
        <end position="96"/>
    </location>
</feature>
<dbReference type="InterPro" id="IPR014710">
    <property type="entry name" value="RmlC-like_jellyroll"/>
</dbReference>
<dbReference type="Gene3D" id="2.60.120.10">
    <property type="entry name" value="Jelly Rolls"/>
    <property type="match status" value="1"/>
</dbReference>
<dbReference type="InterPro" id="IPR013096">
    <property type="entry name" value="Cupin_2"/>
</dbReference>
<dbReference type="RefSeq" id="WP_092347899.1">
    <property type="nucleotide sequence ID" value="NZ_CZVW01000004.1"/>
</dbReference>
<dbReference type="Proteomes" id="UP000199197">
    <property type="component" value="Unassembled WGS sequence"/>
</dbReference>
<evidence type="ECO:0000313" key="3">
    <source>
        <dbReference type="Proteomes" id="UP000199197"/>
    </source>
</evidence>
<evidence type="ECO:0000313" key="2">
    <source>
        <dbReference type="EMBL" id="CUS98404.1"/>
    </source>
</evidence>
<dbReference type="SUPFAM" id="SSF51182">
    <property type="entry name" value="RmlC-like cupins"/>
    <property type="match status" value="1"/>
</dbReference>
<name>A0A0P1MRV4_9BACT</name>
<sequence>MPIFIERGKWLGKGKEEIEIDWEERGFTCDVWIDPPGQRWENFIHDTDELVTPLNVTLEIECDGEVAELHPGDEWFIPRGSVHSVRNKSDEVAYWLYGYSISKTKA</sequence>
<dbReference type="OrthoDB" id="9793521at2"/>
<organism evidence="2 3">
    <name type="scientific">Candidatus Chryseopegocella kryptomonas</name>
    <dbReference type="NCBI Taxonomy" id="1633643"/>
    <lineage>
        <taxon>Bacteria</taxon>
        <taxon>Pseudomonadati</taxon>
        <taxon>Candidatus Kryptoniota</taxon>
        <taxon>Candidatus Chryseopegocella</taxon>
    </lineage>
</organism>
<dbReference type="InterPro" id="IPR011051">
    <property type="entry name" value="RmlC_Cupin_sf"/>
</dbReference>
<gene>
    <name evidence="2" type="ORF">JGI23_00475</name>
</gene>
<dbReference type="EMBL" id="CZVW01000004">
    <property type="protein sequence ID" value="CUS98404.1"/>
    <property type="molecule type" value="Genomic_DNA"/>
</dbReference>
<evidence type="ECO:0000259" key="1">
    <source>
        <dbReference type="Pfam" id="PF07883"/>
    </source>
</evidence>
<dbReference type="Pfam" id="PF07883">
    <property type="entry name" value="Cupin_2"/>
    <property type="match status" value="1"/>
</dbReference>